<dbReference type="Proteomes" id="UP001055247">
    <property type="component" value="Unassembled WGS sequence"/>
</dbReference>
<sequence length="454" mass="49450">MRKTIIHVLAAALSLQAGAAQALFEPLAIAGGGIVASKLIDQAESRANQVIDRGAQRGDALLSKVGNELRVATRNLEIAIGDQRDKTLKDISPAFQKITDEIDGLIDAANRAPGTAADIAEVANLNLIEFTNRLSFLSRKVDFWISSVSGLSQIHGLDDYKIKIRGVGFGHAPNEEVRTLRVSVNGKELPAGAVTPVGGTDTQVVIPNEMLASLFKENDLAHVPIELTAGITKPRECWHCFVTKPTETKTYSVSLKLLLLPKIAAVVTGAQTLTSKVEGDEEFHTVIPHQTSGCATKRPCPWTERISLANDEIAKRVEHSHAGPGCDFSYPQRFHGAGPDYDIADGGRTVVVYRYADGEQFCSTTHTVRYRKLVDKSEDKLLPSQPISFGKPFSILLDQSNGQCNYRLEAKLSTRKLIYIDSGMSTSTDGYLRRVSSVNEGPRCRVTFELLQPS</sequence>
<dbReference type="EMBL" id="BPQO01000022">
    <property type="protein sequence ID" value="GJD90950.1"/>
    <property type="molecule type" value="Genomic_DNA"/>
</dbReference>
<reference evidence="2" key="1">
    <citation type="journal article" date="2016" name="Front. Microbiol.">
        <title>Genome Sequence of the Piezophilic, Mesophilic Sulfate-Reducing Bacterium Desulfovibrio indicus J2T.</title>
        <authorList>
            <person name="Cao J."/>
            <person name="Maignien L."/>
            <person name="Shao Z."/>
            <person name="Alain K."/>
            <person name="Jebbar M."/>
        </authorList>
    </citation>
    <scope>NUCLEOTIDE SEQUENCE</scope>
    <source>
        <strain evidence="2">DSM 16372</strain>
    </source>
</reference>
<organism evidence="2 3">
    <name type="scientific">Methylobacterium hispanicum</name>
    <dbReference type="NCBI Taxonomy" id="270350"/>
    <lineage>
        <taxon>Bacteria</taxon>
        <taxon>Pseudomonadati</taxon>
        <taxon>Pseudomonadota</taxon>
        <taxon>Alphaproteobacteria</taxon>
        <taxon>Hyphomicrobiales</taxon>
        <taxon>Methylobacteriaceae</taxon>
        <taxon>Methylobacterium</taxon>
    </lineage>
</organism>
<keyword evidence="3" id="KW-1185">Reference proteome</keyword>
<proteinExistence type="predicted"/>
<feature type="signal peptide" evidence="1">
    <location>
        <begin position="1"/>
        <end position="19"/>
    </location>
</feature>
<evidence type="ECO:0000313" key="3">
    <source>
        <dbReference type="Proteomes" id="UP001055247"/>
    </source>
</evidence>
<protein>
    <submittedName>
        <fullName evidence="2">Uncharacterized protein</fullName>
    </submittedName>
</protein>
<accession>A0AAV4ZQZ4</accession>
<evidence type="ECO:0000313" key="2">
    <source>
        <dbReference type="EMBL" id="GJD90950.1"/>
    </source>
</evidence>
<keyword evidence="1" id="KW-0732">Signal</keyword>
<dbReference type="AlphaFoldDB" id="A0AAV4ZQZ4"/>
<reference evidence="2" key="2">
    <citation type="submission" date="2021-08" db="EMBL/GenBank/DDBJ databases">
        <authorList>
            <person name="Tani A."/>
            <person name="Ola A."/>
            <person name="Ogura Y."/>
            <person name="Katsura K."/>
            <person name="Hayashi T."/>
        </authorList>
    </citation>
    <scope>NUCLEOTIDE SEQUENCE</scope>
    <source>
        <strain evidence="2">DSM 16372</strain>
    </source>
</reference>
<feature type="chain" id="PRO_5043831436" evidence="1">
    <location>
        <begin position="20"/>
        <end position="454"/>
    </location>
</feature>
<name>A0AAV4ZQZ4_9HYPH</name>
<evidence type="ECO:0000256" key="1">
    <source>
        <dbReference type="SAM" id="SignalP"/>
    </source>
</evidence>
<dbReference type="RefSeq" id="WP_238231144.1">
    <property type="nucleotide sequence ID" value="NZ_BPQO01000022.1"/>
</dbReference>
<comment type="caution">
    <text evidence="2">The sequence shown here is derived from an EMBL/GenBank/DDBJ whole genome shotgun (WGS) entry which is preliminary data.</text>
</comment>
<gene>
    <name evidence="2" type="ORF">BHAOGJBA_4494</name>
</gene>